<keyword evidence="3" id="KW-1185">Reference proteome</keyword>
<evidence type="ECO:0000256" key="1">
    <source>
        <dbReference type="SAM" id="Phobius"/>
    </source>
</evidence>
<dbReference type="Proteomes" id="UP000188268">
    <property type="component" value="Unassembled WGS sequence"/>
</dbReference>
<feature type="transmembrane region" description="Helical" evidence="1">
    <location>
        <begin position="15"/>
        <end position="37"/>
    </location>
</feature>
<accession>A0A1R3IEJ0</accession>
<comment type="caution">
    <text evidence="2">The sequence shown here is derived from an EMBL/GenBank/DDBJ whole genome shotgun (WGS) entry which is preliminary data.</text>
</comment>
<reference evidence="2 3" key="1">
    <citation type="submission" date="2013-09" db="EMBL/GenBank/DDBJ databases">
        <title>Corchorus capsularis genome sequencing.</title>
        <authorList>
            <person name="Alam M."/>
            <person name="Haque M.S."/>
            <person name="Islam M.S."/>
            <person name="Emdad E.M."/>
            <person name="Islam M.M."/>
            <person name="Ahmed B."/>
            <person name="Halim A."/>
            <person name="Hossen Q.M.M."/>
            <person name="Hossain M.Z."/>
            <person name="Ahmed R."/>
            <person name="Khan M.M."/>
            <person name="Islam R."/>
            <person name="Rashid M.M."/>
            <person name="Khan S.A."/>
            <person name="Rahman M.S."/>
            <person name="Alam M."/>
        </authorList>
    </citation>
    <scope>NUCLEOTIDE SEQUENCE [LARGE SCALE GENOMIC DNA]</scope>
    <source>
        <strain evidence="3">cv. CVL-1</strain>
        <tissue evidence="2">Whole seedling</tissue>
    </source>
</reference>
<evidence type="ECO:0000313" key="2">
    <source>
        <dbReference type="EMBL" id="OMO80984.1"/>
    </source>
</evidence>
<dbReference type="Gramene" id="OMO80984">
    <property type="protein sequence ID" value="OMO80984"/>
    <property type="gene ID" value="CCACVL1_12666"/>
</dbReference>
<sequence>MGLILGFFKAFKLDFFKGFLTITILTIPCFSFSKNFAAAHTAPRNRPSR</sequence>
<dbReference type="AlphaFoldDB" id="A0A1R3IEJ0"/>
<organism evidence="2 3">
    <name type="scientific">Corchorus capsularis</name>
    <name type="common">Jute</name>
    <dbReference type="NCBI Taxonomy" id="210143"/>
    <lineage>
        <taxon>Eukaryota</taxon>
        <taxon>Viridiplantae</taxon>
        <taxon>Streptophyta</taxon>
        <taxon>Embryophyta</taxon>
        <taxon>Tracheophyta</taxon>
        <taxon>Spermatophyta</taxon>
        <taxon>Magnoliopsida</taxon>
        <taxon>eudicotyledons</taxon>
        <taxon>Gunneridae</taxon>
        <taxon>Pentapetalae</taxon>
        <taxon>rosids</taxon>
        <taxon>malvids</taxon>
        <taxon>Malvales</taxon>
        <taxon>Malvaceae</taxon>
        <taxon>Grewioideae</taxon>
        <taxon>Apeibeae</taxon>
        <taxon>Corchorus</taxon>
    </lineage>
</organism>
<protein>
    <submittedName>
        <fullName evidence="2">Uncharacterized protein</fullName>
    </submittedName>
</protein>
<gene>
    <name evidence="2" type="ORF">CCACVL1_12666</name>
</gene>
<dbReference type="EMBL" id="AWWV01010232">
    <property type="protein sequence ID" value="OMO80984.1"/>
    <property type="molecule type" value="Genomic_DNA"/>
</dbReference>
<keyword evidence="1" id="KW-0812">Transmembrane</keyword>
<proteinExistence type="predicted"/>
<keyword evidence="1" id="KW-0472">Membrane</keyword>
<name>A0A1R3IEJ0_COCAP</name>
<keyword evidence="1" id="KW-1133">Transmembrane helix</keyword>
<evidence type="ECO:0000313" key="3">
    <source>
        <dbReference type="Proteomes" id="UP000188268"/>
    </source>
</evidence>